<protein>
    <submittedName>
        <fullName evidence="12">Rod shape-determining protein RodA</fullName>
    </submittedName>
</protein>
<feature type="transmembrane region" description="Helical" evidence="11">
    <location>
        <begin position="307"/>
        <end position="329"/>
    </location>
</feature>
<evidence type="ECO:0000256" key="7">
    <source>
        <dbReference type="ARBA" id="ARBA00022984"/>
    </source>
</evidence>
<proteinExistence type="predicted"/>
<evidence type="ECO:0000256" key="1">
    <source>
        <dbReference type="ARBA" id="ARBA00004141"/>
    </source>
</evidence>
<evidence type="ECO:0000256" key="10">
    <source>
        <dbReference type="ARBA" id="ARBA00023316"/>
    </source>
</evidence>
<evidence type="ECO:0000256" key="11">
    <source>
        <dbReference type="SAM" id="Phobius"/>
    </source>
</evidence>
<feature type="transmembrane region" description="Helical" evidence="11">
    <location>
        <begin position="131"/>
        <end position="148"/>
    </location>
</feature>
<keyword evidence="10" id="KW-0961">Cell wall biogenesis/degradation</keyword>
<dbReference type="GO" id="GO:0005886">
    <property type="term" value="C:plasma membrane"/>
    <property type="evidence" value="ECO:0007669"/>
    <property type="project" value="TreeGrafter"/>
</dbReference>
<keyword evidence="9 11" id="KW-0472">Membrane</keyword>
<dbReference type="GO" id="GO:0008360">
    <property type="term" value="P:regulation of cell shape"/>
    <property type="evidence" value="ECO:0007669"/>
    <property type="project" value="UniProtKB-KW"/>
</dbReference>
<dbReference type="PANTHER" id="PTHR30474:SF1">
    <property type="entry name" value="PEPTIDOGLYCAN GLYCOSYLTRANSFERASE MRDB"/>
    <property type="match status" value="1"/>
</dbReference>
<feature type="transmembrane region" description="Helical" evidence="11">
    <location>
        <begin position="178"/>
        <end position="197"/>
    </location>
</feature>
<feature type="transmembrane region" description="Helical" evidence="11">
    <location>
        <begin position="44"/>
        <end position="64"/>
    </location>
</feature>
<name>A0A1J4RT08_9BACT</name>
<dbReference type="InterPro" id="IPR011923">
    <property type="entry name" value="RodA/MrdB"/>
</dbReference>
<feature type="transmembrane region" description="Helical" evidence="11">
    <location>
        <begin position="70"/>
        <end position="87"/>
    </location>
</feature>
<dbReference type="EMBL" id="MNUJ01000053">
    <property type="protein sequence ID" value="OIN89022.1"/>
    <property type="molecule type" value="Genomic_DNA"/>
</dbReference>
<dbReference type="AlphaFoldDB" id="A0A1J4RT08"/>
<keyword evidence="7" id="KW-0573">Peptidoglycan synthesis</keyword>
<dbReference type="GO" id="GO:0016757">
    <property type="term" value="F:glycosyltransferase activity"/>
    <property type="evidence" value="ECO:0007669"/>
    <property type="project" value="UniProtKB-KW"/>
</dbReference>
<keyword evidence="6" id="KW-0133">Cell shape</keyword>
<feature type="transmembrane region" description="Helical" evidence="11">
    <location>
        <begin position="341"/>
        <end position="364"/>
    </location>
</feature>
<dbReference type="GO" id="GO:0071555">
    <property type="term" value="P:cell wall organization"/>
    <property type="evidence" value="ECO:0007669"/>
    <property type="project" value="UniProtKB-KW"/>
</dbReference>
<feature type="transmembrane region" description="Helical" evidence="11">
    <location>
        <begin position="154"/>
        <end position="171"/>
    </location>
</feature>
<keyword evidence="4" id="KW-0808">Transferase</keyword>
<feature type="transmembrane region" description="Helical" evidence="11">
    <location>
        <begin position="274"/>
        <end position="295"/>
    </location>
</feature>
<comment type="subcellular location">
    <subcellularLocation>
        <location evidence="1">Membrane</location>
        <topology evidence="1">Multi-pass membrane protein</topology>
    </subcellularLocation>
</comment>
<evidence type="ECO:0000256" key="2">
    <source>
        <dbReference type="ARBA" id="ARBA00022475"/>
    </source>
</evidence>
<evidence type="ECO:0000256" key="6">
    <source>
        <dbReference type="ARBA" id="ARBA00022960"/>
    </source>
</evidence>
<dbReference type="Pfam" id="PF01098">
    <property type="entry name" value="FTSW_RODA_SPOVE"/>
    <property type="match status" value="1"/>
</dbReference>
<evidence type="ECO:0000313" key="12">
    <source>
        <dbReference type="EMBL" id="OIN89022.1"/>
    </source>
</evidence>
<dbReference type="GO" id="GO:0009252">
    <property type="term" value="P:peptidoglycan biosynthetic process"/>
    <property type="evidence" value="ECO:0007669"/>
    <property type="project" value="UniProtKB-KW"/>
</dbReference>
<evidence type="ECO:0000256" key="3">
    <source>
        <dbReference type="ARBA" id="ARBA00022676"/>
    </source>
</evidence>
<dbReference type="InterPro" id="IPR001182">
    <property type="entry name" value="FtsW/RodA"/>
</dbReference>
<dbReference type="PROSITE" id="PS00428">
    <property type="entry name" value="FTSW_RODA_SPOVE"/>
    <property type="match status" value="1"/>
</dbReference>
<comment type="caution">
    <text evidence="12">The sequence shown here is derived from an EMBL/GenBank/DDBJ whole genome shotgun (WGS) entry which is preliminary data.</text>
</comment>
<dbReference type="Proteomes" id="UP000182753">
    <property type="component" value="Unassembled WGS sequence"/>
</dbReference>
<accession>A0A1J4RT08</accession>
<reference evidence="12 13" key="1">
    <citation type="journal article" date="2016" name="Environ. Microbiol.">
        <title>Genomic resolution of a cold subsurface aquifer community provides metabolic insights for novel microbes adapted to high CO concentrations.</title>
        <authorList>
            <person name="Probst A.J."/>
            <person name="Castelle C.J."/>
            <person name="Singh A."/>
            <person name="Brown C.T."/>
            <person name="Anantharaman K."/>
            <person name="Sharon I."/>
            <person name="Hug L.A."/>
            <person name="Burstein D."/>
            <person name="Emerson J.B."/>
            <person name="Thomas B.C."/>
            <person name="Banfield J.F."/>
        </authorList>
    </citation>
    <scope>NUCLEOTIDE SEQUENCE [LARGE SCALE GENOMIC DNA]</scope>
    <source>
        <strain evidence="12">CG1_02_42_45</strain>
    </source>
</reference>
<organism evidence="12 13">
    <name type="scientific">Candidatus Berkelbacteria bacterium CG1_02_42_45</name>
    <dbReference type="NCBI Taxonomy" id="1805036"/>
    <lineage>
        <taxon>Bacteria</taxon>
        <taxon>Candidatus Berkelbacteria</taxon>
    </lineage>
</organism>
<keyword evidence="3" id="KW-0328">Glycosyltransferase</keyword>
<evidence type="ECO:0000256" key="4">
    <source>
        <dbReference type="ARBA" id="ARBA00022679"/>
    </source>
</evidence>
<keyword evidence="5 11" id="KW-0812">Transmembrane</keyword>
<dbReference type="NCBIfam" id="TIGR02210">
    <property type="entry name" value="rodA_shape"/>
    <property type="match status" value="1"/>
</dbReference>
<keyword evidence="8 11" id="KW-1133">Transmembrane helix</keyword>
<dbReference type="GO" id="GO:0051301">
    <property type="term" value="P:cell division"/>
    <property type="evidence" value="ECO:0007669"/>
    <property type="project" value="InterPro"/>
</dbReference>
<evidence type="ECO:0000256" key="8">
    <source>
        <dbReference type="ARBA" id="ARBA00022989"/>
    </source>
</evidence>
<evidence type="ECO:0000313" key="13">
    <source>
        <dbReference type="Proteomes" id="UP000182753"/>
    </source>
</evidence>
<gene>
    <name evidence="12" type="ORF">AUJ40_02680</name>
</gene>
<sequence>MLSKLKNLDFGLLIVPILLSIAGIALIYSLVFSETESSLALKQLIFFLIAAGIMLLIVAVDYRILSDASWYLYLGAIVLLIFVDIFGKTSGGATRWIDLKIFQLQPSEFYKFVSVIFLASFFSRRIGRVRIIDIIYMFLMLLPPLFLILIEPDLGTALVIIFSWTTLVLFSRLTLKQYAAISIFIIVAITVFSLSVYDVKPFSPLLKDYQRQRIVTFANPSSDPFGRGYNVQQALIAIGSGGVFGRGLGHGSQSQLQFLPKPETDFIFSGYSEAFGLIGDLILLTAFLFLIIRIMDISKVAKDNFGYLVAVGVGSTFIFQIVINIGMNIGLLPVTGIPLPFLSYGGSSLLTSFFMIGILQSIYIHRKKINF</sequence>
<keyword evidence="2" id="KW-1003">Cell membrane</keyword>
<dbReference type="InterPro" id="IPR018365">
    <property type="entry name" value="Cell_cycle_FtsW-rel_CS"/>
</dbReference>
<dbReference type="GO" id="GO:0032153">
    <property type="term" value="C:cell division site"/>
    <property type="evidence" value="ECO:0007669"/>
    <property type="project" value="TreeGrafter"/>
</dbReference>
<evidence type="ECO:0000256" key="9">
    <source>
        <dbReference type="ARBA" id="ARBA00023136"/>
    </source>
</evidence>
<feature type="transmembrane region" description="Helical" evidence="11">
    <location>
        <begin position="12"/>
        <end position="32"/>
    </location>
</feature>
<evidence type="ECO:0000256" key="5">
    <source>
        <dbReference type="ARBA" id="ARBA00022692"/>
    </source>
</evidence>
<dbReference type="GO" id="GO:0015648">
    <property type="term" value="F:lipid-linked peptidoglycan transporter activity"/>
    <property type="evidence" value="ECO:0007669"/>
    <property type="project" value="TreeGrafter"/>
</dbReference>
<dbReference type="PANTHER" id="PTHR30474">
    <property type="entry name" value="CELL CYCLE PROTEIN"/>
    <property type="match status" value="1"/>
</dbReference>